<evidence type="ECO:0000259" key="3">
    <source>
        <dbReference type="Pfam" id="PF01471"/>
    </source>
</evidence>
<dbReference type="Pfam" id="PF01471">
    <property type="entry name" value="PG_binding_1"/>
    <property type="match status" value="1"/>
</dbReference>
<feature type="region of interest" description="Disordered" evidence="1">
    <location>
        <begin position="444"/>
        <end position="464"/>
    </location>
</feature>
<dbReference type="InterPro" id="IPR036365">
    <property type="entry name" value="PGBD-like_sf"/>
</dbReference>
<organism evidence="4 5">
    <name type="scientific">Acidimangrovimonas pyrenivorans</name>
    <dbReference type="NCBI Taxonomy" id="2030798"/>
    <lineage>
        <taxon>Bacteria</taxon>
        <taxon>Pseudomonadati</taxon>
        <taxon>Pseudomonadota</taxon>
        <taxon>Alphaproteobacteria</taxon>
        <taxon>Rhodobacterales</taxon>
        <taxon>Paracoccaceae</taxon>
        <taxon>Acidimangrovimonas</taxon>
    </lineage>
</organism>
<dbReference type="Gene3D" id="1.10.101.10">
    <property type="entry name" value="PGBD-like superfamily/PGBD"/>
    <property type="match status" value="1"/>
</dbReference>
<dbReference type="InterPro" id="IPR036366">
    <property type="entry name" value="PGBDSf"/>
</dbReference>
<keyword evidence="2" id="KW-0732">Signal</keyword>
<feature type="region of interest" description="Disordered" evidence="1">
    <location>
        <begin position="185"/>
        <end position="205"/>
    </location>
</feature>
<evidence type="ECO:0000313" key="5">
    <source>
        <dbReference type="Proteomes" id="UP001595443"/>
    </source>
</evidence>
<reference evidence="5" key="1">
    <citation type="journal article" date="2019" name="Int. J. Syst. Evol. Microbiol.">
        <title>The Global Catalogue of Microorganisms (GCM) 10K type strain sequencing project: providing services to taxonomists for standard genome sequencing and annotation.</title>
        <authorList>
            <consortium name="The Broad Institute Genomics Platform"/>
            <consortium name="The Broad Institute Genome Sequencing Center for Infectious Disease"/>
            <person name="Wu L."/>
            <person name="Ma J."/>
        </authorList>
    </citation>
    <scope>NUCLEOTIDE SEQUENCE [LARGE SCALE GENOMIC DNA]</scope>
    <source>
        <strain evidence="5">KCTC 62192</strain>
    </source>
</reference>
<protein>
    <submittedName>
        <fullName evidence="4">Peptidoglycan-binding domain-containing protein</fullName>
    </submittedName>
</protein>
<dbReference type="EMBL" id="JBHRSK010000015">
    <property type="protein sequence ID" value="MFC2969748.1"/>
    <property type="molecule type" value="Genomic_DNA"/>
</dbReference>
<sequence>MFPKRIATSCLLAALAVSPAQKVAAGGGDAIVGGVIGGIIGGAIVNEANKNKQRRTTTRSTTYYSAARAQNREVQVALNYFGFPAGTPDGVLGHRSRAAIADYQAFLGYPATGHLTVYERDVLVTSYHRGIAGGALTTQQAAANPMGMRGVLLSYRDDMAGMPAQPNLGMGDEMASAPQTVDPFAAPETGASTQVAEPSPAPEPAAPVRSGLPNFMASSRQASLASHCNKVSLQTSSNGGFTTAATMTDADFALNEQFCLARTYAISQGEDLAAKVQGFTPQQIAEQCNSFGPAMKDEIAALSLKPRDEVLRMVSDFAQGTGMAPDQLAATAKICLSVGYRTDNMDVAIGSALLLSALGDAAYSELLGHHLAEGFGAARRPDLALAWYQQALDALGSGARAAFVPGQPDRAELIRKAAYMAAGKPGASAAPAKLPAFGMPKTQKVATDPAADPATGATAVPAME</sequence>
<dbReference type="RefSeq" id="WP_377834510.1">
    <property type="nucleotide sequence ID" value="NZ_JBHRSK010000015.1"/>
</dbReference>
<name>A0ABV7AKX4_9RHOB</name>
<feature type="chain" id="PRO_5045730321" evidence="2">
    <location>
        <begin position="25"/>
        <end position="464"/>
    </location>
</feature>
<dbReference type="SUPFAM" id="SSF47090">
    <property type="entry name" value="PGBD-like"/>
    <property type="match status" value="1"/>
</dbReference>
<evidence type="ECO:0000256" key="1">
    <source>
        <dbReference type="SAM" id="MobiDB-lite"/>
    </source>
</evidence>
<dbReference type="Proteomes" id="UP001595443">
    <property type="component" value="Unassembled WGS sequence"/>
</dbReference>
<keyword evidence="5" id="KW-1185">Reference proteome</keyword>
<evidence type="ECO:0000256" key="2">
    <source>
        <dbReference type="SAM" id="SignalP"/>
    </source>
</evidence>
<evidence type="ECO:0000313" key="4">
    <source>
        <dbReference type="EMBL" id="MFC2969748.1"/>
    </source>
</evidence>
<dbReference type="InterPro" id="IPR002477">
    <property type="entry name" value="Peptidoglycan-bd-like"/>
</dbReference>
<accession>A0ABV7AKX4</accession>
<feature type="compositionally biased region" description="Low complexity" evidence="1">
    <location>
        <begin position="445"/>
        <end position="464"/>
    </location>
</feature>
<gene>
    <name evidence="4" type="ORF">ACFOES_16745</name>
</gene>
<comment type="caution">
    <text evidence="4">The sequence shown here is derived from an EMBL/GenBank/DDBJ whole genome shotgun (WGS) entry which is preliminary data.</text>
</comment>
<proteinExistence type="predicted"/>
<feature type="domain" description="Peptidoglycan binding-like" evidence="3">
    <location>
        <begin position="72"/>
        <end position="115"/>
    </location>
</feature>
<feature type="signal peptide" evidence="2">
    <location>
        <begin position="1"/>
        <end position="24"/>
    </location>
</feature>